<dbReference type="InterPro" id="IPR007632">
    <property type="entry name" value="Anoctamin"/>
</dbReference>
<feature type="transmembrane region" description="Helical" evidence="6">
    <location>
        <begin position="44"/>
        <end position="64"/>
    </location>
</feature>
<gene>
    <name evidence="8" type="ORF">RIMI_LOCUS5773940</name>
</gene>
<dbReference type="PANTHER" id="PTHR12308:SF21">
    <property type="entry name" value="ANOCTAMIN-6"/>
    <property type="match status" value="1"/>
</dbReference>
<evidence type="ECO:0000256" key="5">
    <source>
        <dbReference type="ARBA" id="ARBA00023136"/>
    </source>
</evidence>
<evidence type="ECO:0000256" key="2">
    <source>
        <dbReference type="ARBA" id="ARBA00009671"/>
    </source>
</evidence>
<comment type="caution">
    <text evidence="8">The sequence shown here is derived from an EMBL/GenBank/DDBJ whole genome shotgun (WGS) entry which is preliminary data.</text>
</comment>
<dbReference type="InterPro" id="IPR049452">
    <property type="entry name" value="Anoctamin_TM"/>
</dbReference>
<evidence type="ECO:0000256" key="1">
    <source>
        <dbReference type="ARBA" id="ARBA00004141"/>
    </source>
</evidence>
<evidence type="ECO:0000256" key="6">
    <source>
        <dbReference type="RuleBase" id="RU280814"/>
    </source>
</evidence>
<dbReference type="PANTHER" id="PTHR12308">
    <property type="entry name" value="ANOCTAMIN"/>
    <property type="match status" value="1"/>
</dbReference>
<keyword evidence="5 6" id="KW-0472">Membrane</keyword>
<evidence type="ECO:0000256" key="3">
    <source>
        <dbReference type="ARBA" id="ARBA00022692"/>
    </source>
</evidence>
<accession>A0ABN9L952</accession>
<feature type="transmembrane region" description="Helical" evidence="6">
    <location>
        <begin position="187"/>
        <end position="214"/>
    </location>
</feature>
<comment type="subcellular location">
    <subcellularLocation>
        <location evidence="1 6">Membrane</location>
        <topology evidence="1 6">Multi-pass membrane protein</topology>
    </subcellularLocation>
</comment>
<evidence type="ECO:0000256" key="4">
    <source>
        <dbReference type="ARBA" id="ARBA00022989"/>
    </source>
</evidence>
<proteinExistence type="inferred from homology"/>
<keyword evidence="4 6" id="KW-1133">Transmembrane helix</keyword>
<feature type="domain" description="Anoctamin transmembrane" evidence="7">
    <location>
        <begin position="16"/>
        <end position="265"/>
    </location>
</feature>
<dbReference type="Pfam" id="PF04547">
    <property type="entry name" value="Anoctamin"/>
    <property type="match status" value="1"/>
</dbReference>
<comment type="similarity">
    <text evidence="2 6">Belongs to the anoctamin family.</text>
</comment>
<protein>
    <recommendedName>
        <fullName evidence="6">Anoctamin</fullName>
    </recommendedName>
</protein>
<evidence type="ECO:0000313" key="8">
    <source>
        <dbReference type="EMBL" id="CAJ0934104.1"/>
    </source>
</evidence>
<evidence type="ECO:0000313" key="9">
    <source>
        <dbReference type="Proteomes" id="UP001176940"/>
    </source>
</evidence>
<evidence type="ECO:0000259" key="7">
    <source>
        <dbReference type="Pfam" id="PF04547"/>
    </source>
</evidence>
<keyword evidence="9" id="KW-1185">Reference proteome</keyword>
<comment type="caution">
    <text evidence="6">Lacks conserved residue(s) required for the propagation of feature annotation.</text>
</comment>
<dbReference type="Proteomes" id="UP001176940">
    <property type="component" value="Unassembled WGS sequence"/>
</dbReference>
<reference evidence="8" key="1">
    <citation type="submission" date="2023-07" db="EMBL/GenBank/DDBJ databases">
        <authorList>
            <person name="Stuckert A."/>
        </authorList>
    </citation>
    <scope>NUCLEOTIDE SEQUENCE</scope>
</reference>
<sequence length="265" mass="30016">MSRNTVSESVEFVEAFHSYYHKVTLVRIVKFGLVMKKLCIFDSFGTLVFAVFMGIWVTLFLEFWKRRQAELEYEWDTVEFLEQEEQPLPEYEAKCTHVVVNPITQVSVSPNNPMCVTATRYCGVRRVLPVAVWGSTVAQWIALQPCSAGVLGSSSTLDNICKEFQEEHVPYTAFGKCVRMAFCTSAVLFWILLIIASVVGIIVYRLSVFLVFSATLPKHINGTEAIQKYLTPQTATTVTASIISFIIIMLLNMVYEKVAIMITDY</sequence>
<feature type="transmembrane region" description="Helical" evidence="6">
    <location>
        <begin position="234"/>
        <end position="255"/>
    </location>
</feature>
<dbReference type="EMBL" id="CAUEEQ010010039">
    <property type="protein sequence ID" value="CAJ0934104.1"/>
    <property type="molecule type" value="Genomic_DNA"/>
</dbReference>
<name>A0ABN9L952_9NEOB</name>
<keyword evidence="3 6" id="KW-0812">Transmembrane</keyword>
<organism evidence="8 9">
    <name type="scientific">Ranitomeya imitator</name>
    <name type="common">mimic poison frog</name>
    <dbReference type="NCBI Taxonomy" id="111125"/>
    <lineage>
        <taxon>Eukaryota</taxon>
        <taxon>Metazoa</taxon>
        <taxon>Chordata</taxon>
        <taxon>Craniata</taxon>
        <taxon>Vertebrata</taxon>
        <taxon>Euteleostomi</taxon>
        <taxon>Amphibia</taxon>
        <taxon>Batrachia</taxon>
        <taxon>Anura</taxon>
        <taxon>Neobatrachia</taxon>
        <taxon>Hyloidea</taxon>
        <taxon>Dendrobatidae</taxon>
        <taxon>Dendrobatinae</taxon>
        <taxon>Ranitomeya</taxon>
    </lineage>
</organism>
<feature type="non-terminal residue" evidence="8">
    <location>
        <position position="265"/>
    </location>
</feature>